<evidence type="ECO:0008006" key="4">
    <source>
        <dbReference type="Google" id="ProtNLM"/>
    </source>
</evidence>
<dbReference type="EMBL" id="CP104311">
    <property type="protein sequence ID" value="WWF00765.1"/>
    <property type="molecule type" value="Genomic_DNA"/>
</dbReference>
<evidence type="ECO:0000313" key="3">
    <source>
        <dbReference type="Proteomes" id="UP001359308"/>
    </source>
</evidence>
<accession>A0ABZ2F928</accession>
<proteinExistence type="predicted"/>
<gene>
    <name evidence="2" type="ORF">N4J17_04590</name>
    <name evidence="1" type="ORF">N4J17_09745</name>
</gene>
<dbReference type="Proteomes" id="UP001359308">
    <property type="component" value="Chromosome"/>
</dbReference>
<evidence type="ECO:0000313" key="1">
    <source>
        <dbReference type="EMBL" id="WWF00765.1"/>
    </source>
</evidence>
<evidence type="ECO:0000313" key="2">
    <source>
        <dbReference type="EMBL" id="WWF02899.1"/>
    </source>
</evidence>
<keyword evidence="3" id="KW-1185">Reference proteome</keyword>
<organism evidence="2 3">
    <name type="scientific">Methylococcus capsulatus</name>
    <dbReference type="NCBI Taxonomy" id="414"/>
    <lineage>
        <taxon>Bacteria</taxon>
        <taxon>Pseudomonadati</taxon>
        <taxon>Pseudomonadota</taxon>
        <taxon>Gammaproteobacteria</taxon>
        <taxon>Methylococcales</taxon>
        <taxon>Methylococcaceae</taxon>
        <taxon>Methylococcus</taxon>
    </lineage>
</organism>
<protein>
    <recommendedName>
        <fullName evidence="4">HPt domain-containing protein</fullName>
    </recommendedName>
</protein>
<reference evidence="2 3" key="1">
    <citation type="submission" date="2022-09" db="EMBL/GenBank/DDBJ databases">
        <authorList>
            <person name="Giprobiosintez L."/>
        </authorList>
    </citation>
    <scope>NUCLEOTIDE SEQUENCE [LARGE SCALE GENOMIC DNA]</scope>
    <source>
        <strain evidence="2">VKPM-B-12549</strain>
        <strain evidence="3">VKPM-B-12549 (GBS-15)</strain>
    </source>
</reference>
<sequence>MNTAEFTELAGRIEGLGAAFLCLVAELENRRVMDGSRFTSGLHRIAGELCFEQPHLEETKRTVRELATELDAMRERRIRGR</sequence>
<dbReference type="RefSeq" id="WP_198321694.1">
    <property type="nucleotide sequence ID" value="NZ_CP104311.1"/>
</dbReference>
<name>A0ABZ2F928_METCP</name>
<dbReference type="EMBL" id="CP104311">
    <property type="protein sequence ID" value="WWF02899.1"/>
    <property type="molecule type" value="Genomic_DNA"/>
</dbReference>